<reference evidence="1 2" key="1">
    <citation type="journal article" date="2019" name="Commun. Biol.">
        <title>The bagworm genome reveals a unique fibroin gene that provides high tensile strength.</title>
        <authorList>
            <person name="Kono N."/>
            <person name="Nakamura H."/>
            <person name="Ohtoshi R."/>
            <person name="Tomita M."/>
            <person name="Numata K."/>
            <person name="Arakawa K."/>
        </authorList>
    </citation>
    <scope>NUCLEOTIDE SEQUENCE [LARGE SCALE GENOMIC DNA]</scope>
</reference>
<dbReference type="Proteomes" id="UP000299102">
    <property type="component" value="Unassembled WGS sequence"/>
</dbReference>
<gene>
    <name evidence="1" type="ORF">EVAR_28558_1</name>
</gene>
<keyword evidence="2" id="KW-1185">Reference proteome</keyword>
<proteinExistence type="predicted"/>
<evidence type="ECO:0000313" key="2">
    <source>
        <dbReference type="Proteomes" id="UP000299102"/>
    </source>
</evidence>
<dbReference type="EMBL" id="BGZK01000239">
    <property type="protein sequence ID" value="GBP30918.1"/>
    <property type="molecule type" value="Genomic_DNA"/>
</dbReference>
<organism evidence="1 2">
    <name type="scientific">Eumeta variegata</name>
    <name type="common">Bagworm moth</name>
    <name type="synonym">Eumeta japonica</name>
    <dbReference type="NCBI Taxonomy" id="151549"/>
    <lineage>
        <taxon>Eukaryota</taxon>
        <taxon>Metazoa</taxon>
        <taxon>Ecdysozoa</taxon>
        <taxon>Arthropoda</taxon>
        <taxon>Hexapoda</taxon>
        <taxon>Insecta</taxon>
        <taxon>Pterygota</taxon>
        <taxon>Neoptera</taxon>
        <taxon>Endopterygota</taxon>
        <taxon>Lepidoptera</taxon>
        <taxon>Glossata</taxon>
        <taxon>Ditrysia</taxon>
        <taxon>Tineoidea</taxon>
        <taxon>Psychidae</taxon>
        <taxon>Oiketicinae</taxon>
        <taxon>Eumeta</taxon>
    </lineage>
</organism>
<protein>
    <submittedName>
        <fullName evidence="1">Uncharacterized protein</fullName>
    </submittedName>
</protein>
<accession>A0A4C1UWV0</accession>
<dbReference type="AlphaFoldDB" id="A0A4C1UWV0"/>
<name>A0A4C1UWV0_EUMVA</name>
<evidence type="ECO:0000313" key="1">
    <source>
        <dbReference type="EMBL" id="GBP30918.1"/>
    </source>
</evidence>
<comment type="caution">
    <text evidence="1">The sequence shown here is derived from an EMBL/GenBank/DDBJ whole genome shotgun (WGS) entry which is preliminary data.</text>
</comment>
<sequence>MPSAVINDAVRASGIDWASYAAAAAYEMAVETTSKFEWAKCLSVVASDTAILPLTGTILKDNNAKRSNLVPAREPHVNASREHASLEVVKCETIGIGCARRGAGGRGSAVLLRLLNGLQAYKRLNYFVGERERAGVRGERAAECSAVDRDSCCALNDVTMICAPRKWFTRPMRRSSGRRMFRTGFAVVDTLKTRELIQNK</sequence>